<organism evidence="1 2">
    <name type="scientific">Pleomassaria siparia CBS 279.74</name>
    <dbReference type="NCBI Taxonomy" id="1314801"/>
    <lineage>
        <taxon>Eukaryota</taxon>
        <taxon>Fungi</taxon>
        <taxon>Dikarya</taxon>
        <taxon>Ascomycota</taxon>
        <taxon>Pezizomycotina</taxon>
        <taxon>Dothideomycetes</taxon>
        <taxon>Pleosporomycetidae</taxon>
        <taxon>Pleosporales</taxon>
        <taxon>Pleomassariaceae</taxon>
        <taxon>Pleomassaria</taxon>
    </lineage>
</organism>
<accession>A0A6G1KKS9</accession>
<dbReference type="AlphaFoldDB" id="A0A6G1KKS9"/>
<dbReference type="EMBL" id="MU005765">
    <property type="protein sequence ID" value="KAF2712967.1"/>
    <property type="molecule type" value="Genomic_DNA"/>
</dbReference>
<protein>
    <submittedName>
        <fullName evidence="1">Uncharacterized protein</fullName>
    </submittedName>
</protein>
<evidence type="ECO:0000313" key="2">
    <source>
        <dbReference type="Proteomes" id="UP000799428"/>
    </source>
</evidence>
<dbReference type="Proteomes" id="UP000799428">
    <property type="component" value="Unassembled WGS sequence"/>
</dbReference>
<proteinExistence type="predicted"/>
<sequence length="115" mass="12914">MPPPAPISAFLSLQPLEPVFVFNSSEDAERFQNHLRQGRLLHNHLPGSRWVYMPMPNGLLRVRTALMRGGVAFDFDGAGHAREFQESILHLGKIYSNTNESPVQNRTVYLGSSPK</sequence>
<dbReference type="OrthoDB" id="3856336at2759"/>
<name>A0A6G1KKS9_9PLEO</name>
<reference evidence="1" key="1">
    <citation type="journal article" date="2020" name="Stud. Mycol.">
        <title>101 Dothideomycetes genomes: a test case for predicting lifestyles and emergence of pathogens.</title>
        <authorList>
            <person name="Haridas S."/>
            <person name="Albert R."/>
            <person name="Binder M."/>
            <person name="Bloem J."/>
            <person name="Labutti K."/>
            <person name="Salamov A."/>
            <person name="Andreopoulos B."/>
            <person name="Baker S."/>
            <person name="Barry K."/>
            <person name="Bills G."/>
            <person name="Bluhm B."/>
            <person name="Cannon C."/>
            <person name="Castanera R."/>
            <person name="Culley D."/>
            <person name="Daum C."/>
            <person name="Ezra D."/>
            <person name="Gonzalez J."/>
            <person name="Henrissat B."/>
            <person name="Kuo A."/>
            <person name="Liang C."/>
            <person name="Lipzen A."/>
            <person name="Lutzoni F."/>
            <person name="Magnuson J."/>
            <person name="Mondo S."/>
            <person name="Nolan M."/>
            <person name="Ohm R."/>
            <person name="Pangilinan J."/>
            <person name="Park H.-J."/>
            <person name="Ramirez L."/>
            <person name="Alfaro M."/>
            <person name="Sun H."/>
            <person name="Tritt A."/>
            <person name="Yoshinaga Y."/>
            <person name="Zwiers L.-H."/>
            <person name="Turgeon B."/>
            <person name="Goodwin S."/>
            <person name="Spatafora J."/>
            <person name="Crous P."/>
            <person name="Grigoriev I."/>
        </authorList>
    </citation>
    <scope>NUCLEOTIDE SEQUENCE</scope>
    <source>
        <strain evidence="1">CBS 279.74</strain>
    </source>
</reference>
<keyword evidence="2" id="KW-1185">Reference proteome</keyword>
<evidence type="ECO:0000313" key="1">
    <source>
        <dbReference type="EMBL" id="KAF2712967.1"/>
    </source>
</evidence>
<gene>
    <name evidence="1" type="ORF">K504DRAFT_497804</name>
</gene>